<name>A0A340X6C3_LIPVE</name>
<dbReference type="RefSeq" id="XP_007456866.1">
    <property type="nucleotide sequence ID" value="XM_007456804.1"/>
</dbReference>
<evidence type="ECO:0000313" key="3">
    <source>
        <dbReference type="Proteomes" id="UP000265300"/>
    </source>
</evidence>
<dbReference type="Proteomes" id="UP000265300">
    <property type="component" value="Unplaced"/>
</dbReference>
<protein>
    <submittedName>
        <fullName evidence="4">Uncharacterized protein C17orf72 homolog</fullName>
    </submittedName>
</protein>
<dbReference type="AlphaFoldDB" id="A0A340X6C3"/>
<dbReference type="Pfam" id="PF15248">
    <property type="entry name" value="DUF4587"/>
    <property type="match status" value="1"/>
</dbReference>
<gene>
    <name evidence="4" type="primary">LOC103088105</name>
</gene>
<accession>A0A340X6C3</accession>
<dbReference type="InterPro" id="IPR038915">
    <property type="entry name" value="PRR29-like"/>
</dbReference>
<dbReference type="CTD" id="92340"/>
<feature type="region of interest" description="Disordered" evidence="1">
    <location>
        <begin position="150"/>
        <end position="196"/>
    </location>
</feature>
<dbReference type="OrthoDB" id="9685629at2759"/>
<dbReference type="InParanoid" id="A0A340X6C3"/>
<dbReference type="PANTHER" id="PTHR28604">
    <property type="match status" value="1"/>
</dbReference>
<dbReference type="GeneID" id="103088105"/>
<dbReference type="InterPro" id="IPR027904">
    <property type="entry name" value="DUF4587"/>
</dbReference>
<evidence type="ECO:0000313" key="4">
    <source>
        <dbReference type="RefSeq" id="XP_007456866.1"/>
    </source>
</evidence>
<organism evidence="3 4">
    <name type="scientific">Lipotes vexillifer</name>
    <name type="common">Yangtze river dolphin</name>
    <dbReference type="NCBI Taxonomy" id="118797"/>
    <lineage>
        <taxon>Eukaryota</taxon>
        <taxon>Metazoa</taxon>
        <taxon>Chordata</taxon>
        <taxon>Craniata</taxon>
        <taxon>Vertebrata</taxon>
        <taxon>Euteleostomi</taxon>
        <taxon>Mammalia</taxon>
        <taxon>Eutheria</taxon>
        <taxon>Laurasiatheria</taxon>
        <taxon>Artiodactyla</taxon>
        <taxon>Whippomorpha</taxon>
        <taxon>Cetacea</taxon>
        <taxon>Odontoceti</taxon>
        <taxon>Lipotidae</taxon>
        <taxon>Lipotes</taxon>
    </lineage>
</organism>
<proteinExistence type="predicted"/>
<sequence>MASGTGGSWGHPPAQTAAPTPWVTILQPLLWAIPPPSPRPGRVKEDLLELMMLQNAQMHQLLLSGQVAAVLNQGLAWSGPQVYLEGQQEVVYEEEETEAQEEGPLVFHHHYLPCLMPALGPLLSWPAPLLSPPLPQPCLQHLARVQHYPSTSGKRGARAVPPPPPPSATGTVGVDVPPGSGYYDAESLPQSPLYPTETLNQPDLCFRAQSDGGGLAEEILKLSPWGPHAYPWKLALLTERKGQSHALL</sequence>
<keyword evidence="3" id="KW-1185">Reference proteome</keyword>
<evidence type="ECO:0000256" key="1">
    <source>
        <dbReference type="SAM" id="MobiDB-lite"/>
    </source>
</evidence>
<dbReference type="KEGG" id="lve:103088105"/>
<feature type="domain" description="DUF4587" evidence="2">
    <location>
        <begin position="39"/>
        <end position="111"/>
    </location>
</feature>
<dbReference type="PANTHER" id="PTHR28604:SF1">
    <property type="entry name" value="PROLINE-RICH PROTEIN 29"/>
    <property type="match status" value="1"/>
</dbReference>
<reference evidence="4" key="1">
    <citation type="submission" date="2025-08" db="UniProtKB">
        <authorList>
            <consortium name="RefSeq"/>
        </authorList>
    </citation>
    <scope>IDENTIFICATION</scope>
</reference>
<evidence type="ECO:0000259" key="2">
    <source>
        <dbReference type="Pfam" id="PF15248"/>
    </source>
</evidence>